<dbReference type="AlphaFoldDB" id="A0A918F108"/>
<dbReference type="Proteomes" id="UP000658320">
    <property type="component" value="Unassembled WGS sequence"/>
</dbReference>
<gene>
    <name evidence="1" type="ORF">GCM10010251_11630</name>
</gene>
<evidence type="ECO:0000313" key="1">
    <source>
        <dbReference type="EMBL" id="GGQ98134.1"/>
    </source>
</evidence>
<name>A0A918F108_9ACTN</name>
<accession>A0A918F108</accession>
<evidence type="ECO:0000313" key="2">
    <source>
        <dbReference type="Proteomes" id="UP000658320"/>
    </source>
</evidence>
<proteinExistence type="predicted"/>
<reference evidence="1" key="2">
    <citation type="submission" date="2020-09" db="EMBL/GenBank/DDBJ databases">
        <authorList>
            <person name="Sun Q."/>
            <person name="Ohkuma M."/>
        </authorList>
    </citation>
    <scope>NUCLEOTIDE SEQUENCE</scope>
    <source>
        <strain evidence="1">JCM 4346</strain>
    </source>
</reference>
<comment type="caution">
    <text evidence="1">The sequence shown here is derived from an EMBL/GenBank/DDBJ whole genome shotgun (WGS) entry which is preliminary data.</text>
</comment>
<protein>
    <submittedName>
        <fullName evidence="1">Uncharacterized protein</fullName>
    </submittedName>
</protein>
<organism evidence="1 2">
    <name type="scientific">Streptomyces aurantiogriseus</name>
    <dbReference type="NCBI Taxonomy" id="66870"/>
    <lineage>
        <taxon>Bacteria</taxon>
        <taxon>Bacillati</taxon>
        <taxon>Actinomycetota</taxon>
        <taxon>Actinomycetes</taxon>
        <taxon>Kitasatosporales</taxon>
        <taxon>Streptomycetaceae</taxon>
        <taxon>Streptomyces</taxon>
    </lineage>
</organism>
<keyword evidence="2" id="KW-1185">Reference proteome</keyword>
<dbReference type="EMBL" id="BMSX01000002">
    <property type="protein sequence ID" value="GGQ98134.1"/>
    <property type="molecule type" value="Genomic_DNA"/>
</dbReference>
<sequence length="293" mass="31993">MRAVHDLRHHAAMHYSHTVEQALGFLLGLTDEESAGRIRERIGLPAFAPETAQSRQRRLNRVWTWRSDVPSSLMLWILQEDNPELNAVVWRYIGLDAGLRRALARGIPFGPGRTKPVRVDPRLPGEEPEIPESYVHHGLVGALRKATGMAAGRAAASMVLTPADWRTVAEADTERALPGYARWALSVRPDCPPALRAQFGSHPKFTHRVRQAGVLDGPAEYATDHGPAVRVLEVLAMGGVMFPARIGAAEDALRPLVQDHLGDREEAWAVLAQLIGTFHGTAPELVVTAGAIA</sequence>
<reference evidence="1" key="1">
    <citation type="journal article" date="2014" name="Int. J. Syst. Evol. Microbiol.">
        <title>Complete genome sequence of Corynebacterium casei LMG S-19264T (=DSM 44701T), isolated from a smear-ripened cheese.</title>
        <authorList>
            <consortium name="US DOE Joint Genome Institute (JGI-PGF)"/>
            <person name="Walter F."/>
            <person name="Albersmeier A."/>
            <person name="Kalinowski J."/>
            <person name="Ruckert C."/>
        </authorList>
    </citation>
    <scope>NUCLEOTIDE SEQUENCE</scope>
    <source>
        <strain evidence="1">JCM 4346</strain>
    </source>
</reference>